<dbReference type="CDD" id="cd03801">
    <property type="entry name" value="GT4_PimA-like"/>
    <property type="match status" value="1"/>
</dbReference>
<dbReference type="OrthoDB" id="138256at2"/>
<name>A0A212QGB9_9CHLR</name>
<feature type="domain" description="Glycosyl transferase family 1" evidence="3">
    <location>
        <begin position="214"/>
        <end position="403"/>
    </location>
</feature>
<proteinExistence type="inferred from homology"/>
<dbReference type="CDD" id="cd10795">
    <property type="entry name" value="GH57N_MJA1_like"/>
    <property type="match status" value="1"/>
</dbReference>
<comment type="similarity">
    <text evidence="1">Belongs to the glycosyl hydrolase 57 family.</text>
</comment>
<dbReference type="InterPro" id="IPR011330">
    <property type="entry name" value="Glyco_hydro/deAcase_b/a-brl"/>
</dbReference>
<dbReference type="SUPFAM" id="SSF53756">
    <property type="entry name" value="UDP-Glycosyltransferase/glycogen phosphorylase"/>
    <property type="match status" value="1"/>
</dbReference>
<dbReference type="InterPro" id="IPR052046">
    <property type="entry name" value="GH57_Enzymes"/>
</dbReference>
<dbReference type="InterPro" id="IPR004300">
    <property type="entry name" value="Glyco_hydro_57_N"/>
</dbReference>
<evidence type="ECO:0000313" key="7">
    <source>
        <dbReference type="Proteomes" id="UP000197025"/>
    </source>
</evidence>
<keyword evidence="2" id="KW-0119">Carbohydrate metabolism</keyword>
<dbReference type="Proteomes" id="UP000197025">
    <property type="component" value="Unassembled WGS sequence"/>
</dbReference>
<evidence type="ECO:0000259" key="4">
    <source>
        <dbReference type="Pfam" id="PF03065"/>
    </source>
</evidence>
<evidence type="ECO:0000313" key="6">
    <source>
        <dbReference type="EMBL" id="SNB58459.1"/>
    </source>
</evidence>
<dbReference type="GO" id="GO:0016757">
    <property type="term" value="F:glycosyltransferase activity"/>
    <property type="evidence" value="ECO:0007669"/>
    <property type="project" value="InterPro"/>
</dbReference>
<dbReference type="AlphaFoldDB" id="A0A212QGB9"/>
<evidence type="ECO:0000259" key="3">
    <source>
        <dbReference type="Pfam" id="PF00534"/>
    </source>
</evidence>
<dbReference type="SUPFAM" id="SSF88713">
    <property type="entry name" value="Glycoside hydrolase/deacetylase"/>
    <property type="match status" value="1"/>
</dbReference>
<evidence type="ECO:0000256" key="1">
    <source>
        <dbReference type="ARBA" id="ARBA00006821"/>
    </source>
</evidence>
<dbReference type="InParanoid" id="A0A212QGB9"/>
<organism evidence="6 7">
    <name type="scientific">Thermoflexus hugenholtzii JAD2</name>
    <dbReference type="NCBI Taxonomy" id="877466"/>
    <lineage>
        <taxon>Bacteria</taxon>
        <taxon>Bacillati</taxon>
        <taxon>Chloroflexota</taxon>
        <taxon>Thermoflexia</taxon>
        <taxon>Thermoflexales</taxon>
        <taxon>Thermoflexaceae</taxon>
        <taxon>Thermoflexus</taxon>
    </lineage>
</organism>
<dbReference type="Gene3D" id="3.20.110.20">
    <property type="match status" value="1"/>
</dbReference>
<dbReference type="Gene3D" id="3.40.50.2000">
    <property type="entry name" value="Glycogen Phosphorylase B"/>
    <property type="match status" value="2"/>
</dbReference>
<keyword evidence="7" id="KW-1185">Reference proteome</keyword>
<dbReference type="PANTHER" id="PTHR36306">
    <property type="entry name" value="ALPHA-AMYLASE-RELATED-RELATED"/>
    <property type="match status" value="1"/>
</dbReference>
<reference evidence="7" key="1">
    <citation type="submission" date="2017-06" db="EMBL/GenBank/DDBJ databases">
        <authorList>
            <person name="Varghese N."/>
            <person name="Submissions S."/>
        </authorList>
    </citation>
    <scope>NUCLEOTIDE SEQUENCE [LARGE SCALE GENOMIC DNA]</scope>
    <source>
        <strain evidence="7">JAD2</strain>
    </source>
</reference>
<dbReference type="EMBL" id="FYEK01000005">
    <property type="protein sequence ID" value="SNB58459.1"/>
    <property type="molecule type" value="Genomic_DNA"/>
</dbReference>
<evidence type="ECO:0000256" key="2">
    <source>
        <dbReference type="ARBA" id="ARBA00023277"/>
    </source>
</evidence>
<dbReference type="PANTHER" id="PTHR36306:SF1">
    <property type="entry name" value="ALPHA-AMYLASE-RELATED"/>
    <property type="match status" value="1"/>
</dbReference>
<accession>A0A212QGB9</accession>
<protein>
    <submittedName>
        <fullName evidence="6">Alpha-amylase/alpha-mannosidase</fullName>
    </submittedName>
</protein>
<dbReference type="Pfam" id="PF03065">
    <property type="entry name" value="Glyco_hydro_57"/>
    <property type="match status" value="1"/>
</dbReference>
<gene>
    <name evidence="6" type="ORF">SAMN02746019_00024340</name>
</gene>
<dbReference type="GO" id="GO:0005975">
    <property type="term" value="P:carbohydrate metabolic process"/>
    <property type="evidence" value="ECO:0007669"/>
    <property type="project" value="InterPro"/>
</dbReference>
<dbReference type="Pfam" id="PF00534">
    <property type="entry name" value="Glycos_transf_1"/>
    <property type="match status" value="1"/>
</dbReference>
<dbReference type="InterPro" id="IPR028098">
    <property type="entry name" value="Glyco_trans_4-like_N"/>
</dbReference>
<feature type="domain" description="Glycosyltransferase subfamily 4-like N-terminal" evidence="5">
    <location>
        <begin position="26"/>
        <end position="199"/>
    </location>
</feature>
<dbReference type="InterPro" id="IPR001296">
    <property type="entry name" value="Glyco_trans_1"/>
</dbReference>
<dbReference type="RefSeq" id="WP_088570220.1">
    <property type="nucleotide sequence ID" value="NZ_FYEK01000005.1"/>
</dbReference>
<dbReference type="Pfam" id="PF13439">
    <property type="entry name" value="Glyco_transf_4"/>
    <property type="match status" value="1"/>
</dbReference>
<evidence type="ECO:0000259" key="5">
    <source>
        <dbReference type="Pfam" id="PF13439"/>
    </source>
</evidence>
<feature type="domain" description="Glycoside hydrolase family 57 N-terminal" evidence="4">
    <location>
        <begin position="453"/>
        <end position="732"/>
    </location>
</feature>
<sequence length="845" mass="96149">MTLLKADEVVFGVLSFEGPDPYAQAGGLAVRVTQLTEALAQRGFTVHLFFIGDPEAPGQEARLDGRLILHRWCQWISRHHPLGVYDGEEGKRRDFTATAPLYLLEQVIRPALETGRLPVILAEEWHTAEAVIHLDELLRARGWRERCVILWNANNTISFHRIDWQRLSAAVQLLTVSRYMKHQMWKLGVNPMVIPNGIPSALLEPVPRERISALHQALGVDERTVMLFKVGRFDPAKRWLLAVEAAARLKAMGYRVVFPLRGGIEPHGREVFERAGALGLRTAHLAARPASWEELLEALRVQPPAELYALEFPLPQNWLRPFYAAADAVLAISGHEPFGLTGLEAMAAGGIVFTGATGEEYALDGQAAVVLDTDQPEEIVLRLLDLRAEPARAEALRRAARQRAADFTWPRVLEIFLEKIGVVARAQGALPWPQTVFRRPNGRVQDVVVYTVVHQPRRLRLPAQPLPRGSSAALLAQGLFDEELNERYFRRAAQRCYHPAVARFQALLDAGFRLAIGFSLTFLEQAERWDEELLDRFRELVHHPHVELVVVEPRHSMLPLWDLPAFIQRMGWAADYLEKVFGVRPRVADTTEMLMSPSIYHALDRAGFAAAFLDGRPWVLEWRQPTYLYHHNGGRMKLLARHYQLSDDVGYRFSNRNWEGWPLRADRYAEWLAQHPGDFVVLGWDFETFGEHHREDTGIFAFLEALPQEVMRRGLSFRTPTEILERYGARSFELPLPAFPSTWAGSGGLDFFLGNDAQRAVFRLMIEAYHMACLTGDPEIRELALYLAQSDNLHMLQWFGRSGPEAEVSAYFTPSEWWSLGPERIVWEVQQVFKNFIAVLEPHRA</sequence>